<reference evidence="1 2" key="1">
    <citation type="journal article" date="2016" name="Appl. Environ. Microbiol.">
        <title>Identification and Analysis of a Novel Group of Bacteriophages Infecting the Lactic Acid Bacterium Streptococcus thermophilus.</title>
        <authorList>
            <person name="McDonnell B."/>
            <person name="Mahony J."/>
            <person name="Neve H."/>
            <person name="Hanemaaijer L."/>
            <person name="Noben J.P."/>
            <person name="Kouwen T."/>
            <person name="van Sinderen D."/>
        </authorList>
    </citation>
    <scope>NUCLEOTIDE SEQUENCE [LARGE SCALE GENOMIC DNA]</scope>
</reference>
<organism evidence="1 2">
    <name type="scientific">Streptococcus phage 9874</name>
    <dbReference type="NCBI Taxonomy" id="1814960"/>
    <lineage>
        <taxon>Viruses</taxon>
        <taxon>Duplodnaviria</taxon>
        <taxon>Heunggongvirae</taxon>
        <taxon>Uroviricota</taxon>
        <taxon>Caudoviricetes</taxon>
        <taxon>Piorkowskivirus</taxon>
        <taxon>Piorkowskivirus pv9874</taxon>
    </lineage>
</organism>
<proteinExistence type="predicted"/>
<dbReference type="OrthoDB" id="24795at10239"/>
<dbReference type="Proteomes" id="UP000201243">
    <property type="component" value="Segment"/>
</dbReference>
<evidence type="ECO:0000313" key="2">
    <source>
        <dbReference type="Proteomes" id="UP000201243"/>
    </source>
</evidence>
<gene>
    <name evidence="1" type="ORF">P9874_34</name>
</gene>
<dbReference type="RefSeq" id="YP_009280360.1">
    <property type="nucleotide sequence ID" value="NC_031023.1"/>
</dbReference>
<name>A0A191KC46_9CAUD</name>
<dbReference type="EMBL" id="KU678392">
    <property type="protein sequence ID" value="AMQ65875.1"/>
    <property type="molecule type" value="Genomic_DNA"/>
</dbReference>
<evidence type="ECO:0000313" key="1">
    <source>
        <dbReference type="EMBL" id="AMQ65875.1"/>
    </source>
</evidence>
<accession>A0A191KC46</accession>
<protein>
    <submittedName>
        <fullName evidence="1">Uncharacterized protein</fullName>
    </submittedName>
</protein>
<dbReference type="GeneID" id="29057563"/>
<dbReference type="KEGG" id="vg:29057563"/>
<keyword evidence="2" id="KW-1185">Reference proteome</keyword>
<sequence length="65" mass="7749">MTETEVKLKLFEDYERIHGLVVSEGHKQKMMDDLDLYSFIEKLNEYMAFGYCSKVVFNQNVREHA</sequence>